<feature type="domain" description="DUF4143" evidence="2">
    <location>
        <begin position="176"/>
        <end position="323"/>
    </location>
</feature>
<dbReference type="EMBL" id="CP159373">
    <property type="protein sequence ID" value="XCN74159.1"/>
    <property type="molecule type" value="Genomic_DNA"/>
</dbReference>
<dbReference type="Pfam" id="PF13635">
    <property type="entry name" value="DUF4143"/>
    <property type="match status" value="1"/>
</dbReference>
<dbReference type="Pfam" id="PF13173">
    <property type="entry name" value="AAA_14"/>
    <property type="match status" value="1"/>
</dbReference>
<dbReference type="AlphaFoldDB" id="A0AAU8LZ05"/>
<feature type="domain" description="AAA" evidence="1">
    <location>
        <begin position="15"/>
        <end position="132"/>
    </location>
</feature>
<evidence type="ECO:0000259" key="1">
    <source>
        <dbReference type="Pfam" id="PF13173"/>
    </source>
</evidence>
<dbReference type="PANTHER" id="PTHR43566">
    <property type="entry name" value="CONSERVED PROTEIN"/>
    <property type="match status" value="1"/>
</dbReference>
<dbReference type="KEGG" id="eaj:Q3M24_05255"/>
<gene>
    <name evidence="3" type="ORF">Q3M24_05255</name>
</gene>
<dbReference type="SUPFAM" id="SSF52540">
    <property type="entry name" value="P-loop containing nucleoside triphosphate hydrolases"/>
    <property type="match status" value="1"/>
</dbReference>
<organism evidence="3">
    <name type="scientific">Candidatus Electrothrix aestuarii</name>
    <dbReference type="NCBI Taxonomy" id="3062594"/>
    <lineage>
        <taxon>Bacteria</taxon>
        <taxon>Pseudomonadati</taxon>
        <taxon>Thermodesulfobacteriota</taxon>
        <taxon>Desulfobulbia</taxon>
        <taxon>Desulfobulbales</taxon>
        <taxon>Desulfobulbaceae</taxon>
        <taxon>Candidatus Electrothrix</taxon>
    </lineage>
</organism>
<dbReference type="InterPro" id="IPR027417">
    <property type="entry name" value="P-loop_NTPase"/>
</dbReference>
<dbReference type="InterPro" id="IPR041682">
    <property type="entry name" value="AAA_14"/>
</dbReference>
<dbReference type="PANTHER" id="PTHR43566:SF1">
    <property type="entry name" value="AAA+ ATPASE DOMAIN-CONTAINING PROTEIN"/>
    <property type="match status" value="1"/>
</dbReference>
<evidence type="ECO:0000313" key="3">
    <source>
        <dbReference type="EMBL" id="XCN74159.1"/>
    </source>
</evidence>
<name>A0AAU8LZ05_9BACT</name>
<reference evidence="3" key="1">
    <citation type="journal article" date="2024" name="Syst. Appl. Microbiol.">
        <title>First single-strain enrichments of Electrothrix cable bacteria, description of E. aestuarii sp. nov. and E. rattekaaiensis sp. nov., and proposal of a cable bacteria taxonomy following the rules of the SeqCode.</title>
        <authorList>
            <person name="Plum-Jensen L.E."/>
            <person name="Schramm A."/>
            <person name="Marshall I.P.G."/>
        </authorList>
    </citation>
    <scope>NUCLEOTIDE SEQUENCE</scope>
    <source>
        <strain evidence="3">Rat1</strain>
    </source>
</reference>
<dbReference type="InterPro" id="IPR025420">
    <property type="entry name" value="DUF4143"/>
</dbReference>
<accession>A0AAU8LZ05</accession>
<sequence>MNRYIKSSVIDDLHKKMVFIGGPRQVGKTTLALDILGGDEQHPAYFNWDHADDKRMLLQGGLPARQSLVILDEIHKYKKWRNFVKGLYDKNKSRTSFLITGSARLDYYRKGGDSLQGRYHYYRLHPLSLYELNQNPSSQDLEYLLKFGGFPEPFFAHSERDWKRWQRERISRVIHEDLVSLEQVKEIGQLDLLAVLLQSRVASLLSINSLREDLSASHEAVDRWVRILENLYYCFRIRPFAANRIKALKKDKKLYLWDWSLCPDPGARFENLVAANLLKYCHYCEDTLGDSMELCFLRDQLKREVDFVVLRDNVPIFAVECKNGAQSLSKHLAYFSERTDIPYFYQVHTGKDDYEMADLRARVLPLTRFVEEVLQV</sequence>
<reference evidence="3" key="2">
    <citation type="submission" date="2024-06" db="EMBL/GenBank/DDBJ databases">
        <authorList>
            <person name="Plum-Jensen L.E."/>
            <person name="Schramm A."/>
            <person name="Marshall I.P.G."/>
        </authorList>
    </citation>
    <scope>NUCLEOTIDE SEQUENCE</scope>
    <source>
        <strain evidence="3">Rat1</strain>
    </source>
</reference>
<proteinExistence type="predicted"/>
<evidence type="ECO:0000259" key="2">
    <source>
        <dbReference type="Pfam" id="PF13635"/>
    </source>
</evidence>
<protein>
    <submittedName>
        <fullName evidence="3">AAA family ATPase</fullName>
    </submittedName>
</protein>